<feature type="domain" description="Peptidase U32 collagenase" evidence="1">
    <location>
        <begin position="308"/>
        <end position="414"/>
    </location>
</feature>
<dbReference type="InterPro" id="IPR001539">
    <property type="entry name" value="Peptidase_U32"/>
</dbReference>
<accession>A0A926DWU7</accession>
<dbReference type="RefSeq" id="WP_249282938.1">
    <property type="nucleotide sequence ID" value="NZ_JACRST010000010.1"/>
</dbReference>
<dbReference type="Pfam" id="PF01136">
    <property type="entry name" value="Peptidase_U32"/>
    <property type="match status" value="1"/>
</dbReference>
<dbReference type="InterPro" id="IPR020988">
    <property type="entry name" value="Pept_U32_collagenase"/>
</dbReference>
<dbReference type="EMBL" id="JACRST010000010">
    <property type="protein sequence ID" value="MBC8546863.1"/>
    <property type="molecule type" value="Genomic_DNA"/>
</dbReference>
<dbReference type="PROSITE" id="PS01276">
    <property type="entry name" value="PEPTIDASE_U32"/>
    <property type="match status" value="1"/>
</dbReference>
<dbReference type="Proteomes" id="UP000653127">
    <property type="component" value="Unassembled WGS sequence"/>
</dbReference>
<reference evidence="2" key="1">
    <citation type="submission" date="2020-08" db="EMBL/GenBank/DDBJ databases">
        <title>Genome public.</title>
        <authorList>
            <person name="Liu C."/>
            <person name="Sun Q."/>
        </authorList>
    </citation>
    <scope>NUCLEOTIDE SEQUENCE</scope>
    <source>
        <strain evidence="2">NSJ-31</strain>
    </source>
</reference>
<organism evidence="2 3">
    <name type="scientific">Ligaoa zhengdingensis</name>
    <dbReference type="NCBI Taxonomy" id="2763658"/>
    <lineage>
        <taxon>Bacteria</taxon>
        <taxon>Bacillati</taxon>
        <taxon>Bacillota</taxon>
        <taxon>Clostridia</taxon>
        <taxon>Eubacteriales</taxon>
        <taxon>Oscillospiraceae</taxon>
        <taxon>Ligaoa</taxon>
    </lineage>
</organism>
<evidence type="ECO:0000313" key="3">
    <source>
        <dbReference type="Proteomes" id="UP000653127"/>
    </source>
</evidence>
<dbReference type="PANTHER" id="PTHR30217">
    <property type="entry name" value="PEPTIDASE U32 FAMILY"/>
    <property type="match status" value="1"/>
</dbReference>
<comment type="caution">
    <text evidence="2">The sequence shown here is derived from an EMBL/GenBank/DDBJ whole genome shotgun (WGS) entry which is preliminary data.</text>
</comment>
<dbReference type="InterPro" id="IPR051454">
    <property type="entry name" value="RNA/ubiquinone_mod_enzymes"/>
</dbReference>
<dbReference type="PANTHER" id="PTHR30217:SF10">
    <property type="entry name" value="23S RRNA 5-HYDROXYCYTIDINE C2501 SYNTHASE"/>
    <property type="match status" value="1"/>
</dbReference>
<proteinExistence type="predicted"/>
<name>A0A926DWU7_9FIRM</name>
<evidence type="ECO:0000313" key="2">
    <source>
        <dbReference type="EMBL" id="MBC8546863.1"/>
    </source>
</evidence>
<dbReference type="Pfam" id="PF12392">
    <property type="entry name" value="DUF3656"/>
    <property type="match status" value="1"/>
</dbReference>
<evidence type="ECO:0000259" key="1">
    <source>
        <dbReference type="Pfam" id="PF12392"/>
    </source>
</evidence>
<protein>
    <submittedName>
        <fullName evidence="2">U32 family peptidase</fullName>
    </submittedName>
</protein>
<gene>
    <name evidence="2" type="ORF">H8711_07940</name>
</gene>
<sequence>MSNPAPEVLAPAGGMEQLVAAAACGADAVYFGASTLNARRGASNFEGDKLREAVEYCHLRGVKVNLTLNTVVLERELSEALELVKTACALGIDALIVQDLGLASLIRETAPDMPLHASTQMAIHNLAGAKQLEQLGFSRAVLAREMSRAEIAEVVRGTSLETEVFVHGALCMCVSGQCYLSSMIGARSGNRGLCAQPCRLPFYSRERDACGLSLKDLSLVQQLGELRDLGVTSLKIEGRMKRPEYVAAAVTACRAALEGRPTDLNQLQSVFSRSGFTRGYYNSALGPEMFGTRRKEDVVSAEGVLRDLARLYQKESPRVALTGRFVMQAGQPVRLEVADRDGNLVEETGDCPQPAVNKPTTPELIEQSLGKLGGTPYRWESLAVELDAGEPLALPVSRLNALRRSALERLSALRAAAKPVGFCPPAHDLAAVPKLLIYKRPTLRARFARADQVPPGAAQALEQVILPVAEAAKVDDPALLAKLVGELPRIDFDIYRGLDAPLARLKERGVIRLLAGNLGAVYEAKRRGFQAAGDWGLNVVNSYALRACAALGCEDVTLSFELSLAEAKRLGDFAPHGIVAYGCLPLMIVRNCPARRETGCKGCPGWTEMRDRLGNRFPVGCGGSHKLAEVLNCKPVYLADRLPELDGLDFLTLYFTTESPAECARVIEEYRRGGKRQEITRGLYYRNIL</sequence>
<dbReference type="AlphaFoldDB" id="A0A926DWU7"/>
<keyword evidence="3" id="KW-1185">Reference proteome</keyword>